<name>A0ACB8BE46_9AGAM</name>
<comment type="caution">
    <text evidence="1">The sequence shown here is derived from an EMBL/GenBank/DDBJ whole genome shotgun (WGS) entry which is preliminary data.</text>
</comment>
<protein>
    <submittedName>
        <fullName evidence="1">Uncharacterized protein</fullName>
    </submittedName>
</protein>
<evidence type="ECO:0000313" key="1">
    <source>
        <dbReference type="EMBL" id="KAH7923057.1"/>
    </source>
</evidence>
<dbReference type="EMBL" id="MU266464">
    <property type="protein sequence ID" value="KAH7923057.1"/>
    <property type="molecule type" value="Genomic_DNA"/>
</dbReference>
<organism evidence="1 2">
    <name type="scientific">Leucogyrophana mollusca</name>
    <dbReference type="NCBI Taxonomy" id="85980"/>
    <lineage>
        <taxon>Eukaryota</taxon>
        <taxon>Fungi</taxon>
        <taxon>Dikarya</taxon>
        <taxon>Basidiomycota</taxon>
        <taxon>Agaricomycotina</taxon>
        <taxon>Agaricomycetes</taxon>
        <taxon>Agaricomycetidae</taxon>
        <taxon>Boletales</taxon>
        <taxon>Boletales incertae sedis</taxon>
        <taxon>Leucogyrophana</taxon>
    </lineage>
</organism>
<accession>A0ACB8BE46</accession>
<keyword evidence="2" id="KW-1185">Reference proteome</keyword>
<gene>
    <name evidence="1" type="ORF">BV22DRAFT_1016132</name>
</gene>
<evidence type="ECO:0000313" key="2">
    <source>
        <dbReference type="Proteomes" id="UP000790709"/>
    </source>
</evidence>
<sequence length="278" mass="31494">MASSTTAVTTLNYILPPPDDSRPYTTINADPATGQRRHNWVDHEMPVQIEDVRGKEDQFTLDTAGFQFARHAVTHTRFADDAEIQKEYYPESVEIIKKMTGASRVVIFDHDIRRGRPRAAGTTPQRGKGAAMPHVDQTTRSAIARVHRHLPPADVPALLERRFQIINLMRPISHAALDRPLALCDFRSVDVEADLMPIALVYPDREGETYGVRYNPRHEWKYLRGMEPDEFILYKCFDSVQDGSVATLTPHTGIYDPTTPEGAPLRNSIELRALVFYD</sequence>
<proteinExistence type="predicted"/>
<reference evidence="1" key="1">
    <citation type="journal article" date="2021" name="New Phytol.">
        <title>Evolutionary innovations through gain and loss of genes in the ectomycorrhizal Boletales.</title>
        <authorList>
            <person name="Wu G."/>
            <person name="Miyauchi S."/>
            <person name="Morin E."/>
            <person name="Kuo A."/>
            <person name="Drula E."/>
            <person name="Varga T."/>
            <person name="Kohler A."/>
            <person name="Feng B."/>
            <person name="Cao Y."/>
            <person name="Lipzen A."/>
            <person name="Daum C."/>
            <person name="Hundley H."/>
            <person name="Pangilinan J."/>
            <person name="Johnson J."/>
            <person name="Barry K."/>
            <person name="LaButti K."/>
            <person name="Ng V."/>
            <person name="Ahrendt S."/>
            <person name="Min B."/>
            <person name="Choi I.G."/>
            <person name="Park H."/>
            <person name="Plett J.M."/>
            <person name="Magnuson J."/>
            <person name="Spatafora J.W."/>
            <person name="Nagy L.G."/>
            <person name="Henrissat B."/>
            <person name="Grigoriev I.V."/>
            <person name="Yang Z.L."/>
            <person name="Xu J."/>
            <person name="Martin F.M."/>
        </authorList>
    </citation>
    <scope>NUCLEOTIDE SEQUENCE</scope>
    <source>
        <strain evidence="1">KUC20120723A-06</strain>
    </source>
</reference>
<dbReference type="Proteomes" id="UP000790709">
    <property type="component" value="Unassembled WGS sequence"/>
</dbReference>